<dbReference type="Gene3D" id="2.40.420.20">
    <property type="match status" value="1"/>
</dbReference>
<dbReference type="FunFam" id="2.40.420.20:FF:000001">
    <property type="entry name" value="Efflux RND transporter periplasmic adaptor subunit"/>
    <property type="match status" value="1"/>
</dbReference>
<evidence type="ECO:0000259" key="7">
    <source>
        <dbReference type="Pfam" id="PF25944"/>
    </source>
</evidence>
<feature type="domain" description="Multidrug resistance protein MdtA-like beta-barrel" evidence="7">
    <location>
        <begin position="211"/>
        <end position="301"/>
    </location>
</feature>
<feature type="chain" id="PRO_5015852120" evidence="4">
    <location>
        <begin position="24"/>
        <end position="398"/>
    </location>
</feature>
<dbReference type="InterPro" id="IPR006143">
    <property type="entry name" value="RND_pump_MFP"/>
</dbReference>
<dbReference type="RefSeq" id="WP_111739708.1">
    <property type="nucleotide sequence ID" value="NZ_LR698987.1"/>
</dbReference>
<dbReference type="SUPFAM" id="SSF111369">
    <property type="entry name" value="HlyD-like secretion proteins"/>
    <property type="match status" value="1"/>
</dbReference>
<evidence type="ECO:0000256" key="4">
    <source>
        <dbReference type="SAM" id="SignalP"/>
    </source>
</evidence>
<dbReference type="AlphaFoldDB" id="A0A2X4UHL4"/>
<dbReference type="Gene3D" id="2.40.30.170">
    <property type="match status" value="1"/>
</dbReference>
<evidence type="ECO:0000256" key="1">
    <source>
        <dbReference type="ARBA" id="ARBA00004519"/>
    </source>
</evidence>
<feature type="region of interest" description="Disordered" evidence="3">
    <location>
        <begin position="377"/>
        <end position="398"/>
    </location>
</feature>
<comment type="similarity">
    <text evidence="2">Belongs to the membrane fusion protein (MFP) (TC 8.A.1) family.</text>
</comment>
<dbReference type="GO" id="GO:0046677">
    <property type="term" value="P:response to antibiotic"/>
    <property type="evidence" value="ECO:0007669"/>
    <property type="project" value="TreeGrafter"/>
</dbReference>
<dbReference type="Pfam" id="PF25967">
    <property type="entry name" value="RND-MFP_C"/>
    <property type="match status" value="1"/>
</dbReference>
<dbReference type="InterPro" id="IPR058626">
    <property type="entry name" value="MdtA-like_b-barrel"/>
</dbReference>
<dbReference type="InterPro" id="IPR058625">
    <property type="entry name" value="MdtA-like_BSH"/>
</dbReference>
<protein>
    <submittedName>
        <fullName evidence="9">Acriflavine resistance protein A</fullName>
    </submittedName>
</protein>
<evidence type="ECO:0000259" key="6">
    <source>
        <dbReference type="Pfam" id="PF25917"/>
    </source>
</evidence>
<dbReference type="OrthoDB" id="9800613at2"/>
<feature type="domain" description="Multidrug resistance protein MdtA-like C-terminal permuted SH3" evidence="8">
    <location>
        <begin position="305"/>
        <end position="367"/>
    </location>
</feature>
<keyword evidence="4" id="KW-0732">Signal</keyword>
<dbReference type="KEGG" id="lri:NCTC12151_01178"/>
<dbReference type="FunFam" id="1.10.287.470:FF:000002">
    <property type="entry name" value="Efflux RND transporter periplasmic adaptor subunit"/>
    <property type="match status" value="1"/>
</dbReference>
<keyword evidence="10" id="KW-1185">Reference proteome</keyword>
<dbReference type="GO" id="GO:0015721">
    <property type="term" value="P:bile acid and bile salt transport"/>
    <property type="evidence" value="ECO:0007669"/>
    <property type="project" value="TreeGrafter"/>
</dbReference>
<dbReference type="PANTHER" id="PTHR30158:SF3">
    <property type="entry name" value="MULTIDRUG EFFLUX PUMP SUBUNIT ACRA-RELATED"/>
    <property type="match status" value="1"/>
</dbReference>
<evidence type="ECO:0000313" key="9">
    <source>
        <dbReference type="EMBL" id="SQI38503.1"/>
    </source>
</evidence>
<accession>A0A2X4UHL4</accession>
<name>A0A2X4UHL4_9GAMM</name>
<feature type="signal peptide" evidence="4">
    <location>
        <begin position="1"/>
        <end position="23"/>
    </location>
</feature>
<sequence>MSKYRGLKPLAAALMLSSGLALVGCDNQSGEGAQRSAPKVEVVTISSQPVNITTELPGRTAAFRIAEVRPQVSGIILKRQFTEGSTITENQSLYQIDPATYQATYDSAAADLAKAQASANLNHLTVKRYKPLVGTNFISRQDYDTAVANARQSDAAVQAAKAALDTARINLEYTKVMSPISGRIGKSSVTEGALVNANQATALATVQQLDPIYVDITQSSNDYLALERELANGTLTKEQGAKAQVSLVFDDGTVYEHPGKLEFEDVTVDETTGSITMRAVFPNPKNQILPGMFVRAKVNQGLRPDALLAPQQGVTRNQRGEATVLVVNKDNKVEQKVIVTGQSVGSNWLVTSGLERGEKVIVTGLQKIRVGVEVSASEFSDKPKESAAPQGEAKPEAK</sequence>
<evidence type="ECO:0000313" key="10">
    <source>
        <dbReference type="Proteomes" id="UP000249005"/>
    </source>
</evidence>
<evidence type="ECO:0000259" key="5">
    <source>
        <dbReference type="Pfam" id="PF25876"/>
    </source>
</evidence>
<dbReference type="Gene3D" id="1.10.287.470">
    <property type="entry name" value="Helix hairpin bin"/>
    <property type="match status" value="1"/>
</dbReference>
<proteinExistence type="inferred from homology"/>
<dbReference type="GO" id="GO:0005886">
    <property type="term" value="C:plasma membrane"/>
    <property type="evidence" value="ECO:0007669"/>
    <property type="project" value="UniProtKB-SubCell"/>
</dbReference>
<dbReference type="GO" id="GO:0022857">
    <property type="term" value="F:transmembrane transporter activity"/>
    <property type="evidence" value="ECO:0007669"/>
    <property type="project" value="InterPro"/>
</dbReference>
<organism evidence="9 10">
    <name type="scientific">Leminorella richardii</name>
    <dbReference type="NCBI Taxonomy" id="158841"/>
    <lineage>
        <taxon>Bacteria</taxon>
        <taxon>Pseudomonadati</taxon>
        <taxon>Pseudomonadota</taxon>
        <taxon>Gammaproteobacteria</taxon>
        <taxon>Enterobacterales</taxon>
        <taxon>Budviciaceae</taxon>
        <taxon>Leminorella</taxon>
    </lineage>
</organism>
<dbReference type="Pfam" id="PF25944">
    <property type="entry name" value="Beta-barrel_RND"/>
    <property type="match status" value="1"/>
</dbReference>
<evidence type="ECO:0000256" key="3">
    <source>
        <dbReference type="SAM" id="MobiDB-lite"/>
    </source>
</evidence>
<dbReference type="Pfam" id="PF25917">
    <property type="entry name" value="BSH_RND"/>
    <property type="match status" value="1"/>
</dbReference>
<dbReference type="Pfam" id="PF25876">
    <property type="entry name" value="HH_MFP_RND"/>
    <property type="match status" value="1"/>
</dbReference>
<feature type="domain" description="Multidrug resistance protein MdtA-like barrel-sandwich hybrid" evidence="6">
    <location>
        <begin position="64"/>
        <end position="207"/>
    </location>
</feature>
<dbReference type="PANTHER" id="PTHR30158">
    <property type="entry name" value="ACRA/E-RELATED COMPONENT OF DRUG EFFLUX TRANSPORTER"/>
    <property type="match status" value="1"/>
</dbReference>
<dbReference type="EMBL" id="LS483470">
    <property type="protein sequence ID" value="SQI38503.1"/>
    <property type="molecule type" value="Genomic_DNA"/>
</dbReference>
<comment type="subcellular location">
    <subcellularLocation>
        <location evidence="1">Cell inner membrane</location>
        <topology evidence="1">Lipid-anchor</topology>
    </subcellularLocation>
</comment>
<dbReference type="Gene3D" id="2.40.50.100">
    <property type="match status" value="1"/>
</dbReference>
<reference evidence="9 10" key="1">
    <citation type="submission" date="2018-06" db="EMBL/GenBank/DDBJ databases">
        <authorList>
            <consortium name="Pathogen Informatics"/>
            <person name="Doyle S."/>
        </authorList>
    </citation>
    <scope>NUCLEOTIDE SEQUENCE [LARGE SCALE GENOMIC DNA]</scope>
    <source>
        <strain evidence="9 10">NCTC12151</strain>
    </source>
</reference>
<evidence type="ECO:0000256" key="2">
    <source>
        <dbReference type="ARBA" id="ARBA00009477"/>
    </source>
</evidence>
<dbReference type="NCBIfam" id="TIGR01730">
    <property type="entry name" value="RND_mfp"/>
    <property type="match status" value="1"/>
</dbReference>
<dbReference type="Proteomes" id="UP000249005">
    <property type="component" value="Chromosome 1"/>
</dbReference>
<feature type="domain" description="Multidrug resistance protein MdtA-like alpha-helical hairpin" evidence="5">
    <location>
        <begin position="104"/>
        <end position="174"/>
    </location>
</feature>
<dbReference type="InterPro" id="IPR058624">
    <property type="entry name" value="MdtA-like_HH"/>
</dbReference>
<evidence type="ECO:0000259" key="8">
    <source>
        <dbReference type="Pfam" id="PF25967"/>
    </source>
</evidence>
<dbReference type="PROSITE" id="PS51257">
    <property type="entry name" value="PROKAR_LIPOPROTEIN"/>
    <property type="match status" value="1"/>
</dbReference>
<dbReference type="InterPro" id="IPR058627">
    <property type="entry name" value="MdtA-like_C"/>
</dbReference>
<gene>
    <name evidence="9" type="primary">acrA</name>
    <name evidence="9" type="ORF">NCTC12151_01178</name>
</gene>